<name>A0A7G5ECB3_9BURK</name>
<dbReference type="SMART" id="SM00903">
    <property type="entry name" value="Flavin_Reduct"/>
    <property type="match status" value="1"/>
</dbReference>
<dbReference type="Pfam" id="PF01613">
    <property type="entry name" value="Flavin_Reduct"/>
    <property type="match status" value="1"/>
</dbReference>
<evidence type="ECO:0000256" key="1">
    <source>
        <dbReference type="ARBA" id="ARBA00008898"/>
    </source>
</evidence>
<dbReference type="InterPro" id="IPR050268">
    <property type="entry name" value="NADH-dep_flavin_reductase"/>
</dbReference>
<dbReference type="Gene3D" id="2.30.110.10">
    <property type="entry name" value="Electron Transport, Fmn-binding Protein, Chain A"/>
    <property type="match status" value="1"/>
</dbReference>
<dbReference type="GO" id="GO:0042602">
    <property type="term" value="F:riboflavin reductase (NADPH) activity"/>
    <property type="evidence" value="ECO:0007669"/>
    <property type="project" value="TreeGrafter"/>
</dbReference>
<protein>
    <submittedName>
        <fullName evidence="4">Flavin reductase family protein</fullName>
    </submittedName>
</protein>
<keyword evidence="5" id="KW-1185">Reference proteome</keyword>
<gene>
    <name evidence="4" type="ORF">HS961_01635</name>
</gene>
<dbReference type="PANTHER" id="PTHR30466:SF11">
    <property type="entry name" value="FLAVIN-DEPENDENT MONOOXYGENASE, REDUCTASE SUBUNIT HSAB"/>
    <property type="match status" value="1"/>
</dbReference>
<evidence type="ECO:0000313" key="4">
    <source>
        <dbReference type="EMBL" id="QMV71638.1"/>
    </source>
</evidence>
<evidence type="ECO:0000259" key="3">
    <source>
        <dbReference type="SMART" id="SM00903"/>
    </source>
</evidence>
<proteinExistence type="inferred from homology"/>
<keyword evidence="2" id="KW-0560">Oxidoreductase</keyword>
<dbReference type="SUPFAM" id="SSF50475">
    <property type="entry name" value="FMN-binding split barrel"/>
    <property type="match status" value="1"/>
</dbReference>
<sequence>MLLTAWPLSPPSACPVNRSLPPEHLQSPASPSFSEREFRNALGQFATGVAVVTALAPDGSKIGLTISSFNSASLTPPLVLWSLMKSASSMPLFETVSHYAVNVMGAHQKELALQFSRKGIDRWAGVEFQMGVTGVPLIAGAIASFECRNGPHHDAGDHVILVGEVAHCQHVAGVPPLLYHGGNFYTEQLI</sequence>
<dbReference type="GO" id="GO:0010181">
    <property type="term" value="F:FMN binding"/>
    <property type="evidence" value="ECO:0007669"/>
    <property type="project" value="InterPro"/>
</dbReference>
<dbReference type="InterPro" id="IPR002563">
    <property type="entry name" value="Flavin_Rdtase-like_dom"/>
</dbReference>
<comment type="similarity">
    <text evidence="1">Belongs to the non-flavoprotein flavin reductase family.</text>
</comment>
<dbReference type="KEGG" id="cpis:HS961_01635"/>
<dbReference type="EMBL" id="CP058554">
    <property type="protein sequence ID" value="QMV71638.1"/>
    <property type="molecule type" value="Genomic_DNA"/>
</dbReference>
<dbReference type="Proteomes" id="UP000515240">
    <property type="component" value="Chromosome"/>
</dbReference>
<dbReference type="PANTHER" id="PTHR30466">
    <property type="entry name" value="FLAVIN REDUCTASE"/>
    <property type="match status" value="1"/>
</dbReference>
<accession>A0A7G5ECB3</accession>
<dbReference type="AlphaFoldDB" id="A0A7G5ECB3"/>
<organism evidence="4 5">
    <name type="scientific">Comamonas piscis</name>
    <dbReference type="NCBI Taxonomy" id="1562974"/>
    <lineage>
        <taxon>Bacteria</taxon>
        <taxon>Pseudomonadati</taxon>
        <taxon>Pseudomonadota</taxon>
        <taxon>Betaproteobacteria</taxon>
        <taxon>Burkholderiales</taxon>
        <taxon>Comamonadaceae</taxon>
        <taxon>Comamonas</taxon>
    </lineage>
</organism>
<feature type="domain" description="Flavin reductase like" evidence="3">
    <location>
        <begin position="42"/>
        <end position="186"/>
    </location>
</feature>
<reference evidence="4 5" key="1">
    <citation type="journal article" date="2020" name="G3 (Bethesda)">
        <title>CeMbio - The Caenorhabditis elegans Microbiome Resource.</title>
        <authorList>
            <person name="Dirksen P."/>
            <person name="Assie A."/>
            <person name="Zimmermann J."/>
            <person name="Zhang F."/>
            <person name="Tietje A.M."/>
            <person name="Marsh S.A."/>
            <person name="Felix M.A."/>
            <person name="Shapira M."/>
            <person name="Kaleta C."/>
            <person name="Schulenburg H."/>
            <person name="Samuel B."/>
        </authorList>
    </citation>
    <scope>NUCLEOTIDE SEQUENCE [LARGE SCALE GENOMIC DNA]</scope>
    <source>
        <strain evidence="4 5">BIGb0172</strain>
    </source>
</reference>
<dbReference type="InterPro" id="IPR012349">
    <property type="entry name" value="Split_barrel_FMN-bd"/>
</dbReference>
<evidence type="ECO:0000313" key="5">
    <source>
        <dbReference type="Proteomes" id="UP000515240"/>
    </source>
</evidence>
<evidence type="ECO:0000256" key="2">
    <source>
        <dbReference type="ARBA" id="ARBA00023002"/>
    </source>
</evidence>